<keyword evidence="3" id="KW-1185">Reference proteome</keyword>
<dbReference type="HOGENOM" id="CLU_2180122_0_0_11"/>
<accession>H6MSE2</accession>
<organism evidence="2 3">
    <name type="scientific">Gordonia polyisoprenivorans (strain DSM 44266 / VH2)</name>
    <dbReference type="NCBI Taxonomy" id="1112204"/>
    <lineage>
        <taxon>Bacteria</taxon>
        <taxon>Bacillati</taxon>
        <taxon>Actinomycetota</taxon>
        <taxon>Actinomycetes</taxon>
        <taxon>Mycobacteriales</taxon>
        <taxon>Gordoniaceae</taxon>
        <taxon>Gordonia</taxon>
    </lineage>
</organism>
<dbReference type="Proteomes" id="UP000009154">
    <property type="component" value="Chromosome"/>
</dbReference>
<protein>
    <submittedName>
        <fullName evidence="2">Uncharacterized protein</fullName>
    </submittedName>
</protein>
<dbReference type="STRING" id="1112204.GPOL_c03270"/>
<dbReference type="EMBL" id="CP003119">
    <property type="protein sequence ID" value="AFA71400.1"/>
    <property type="molecule type" value="Genomic_DNA"/>
</dbReference>
<proteinExistence type="predicted"/>
<sequence length="109" mass="9672">MTFGSAAGAACGAVVTGRGVVARGAGAAGAGEAAGAEFGVDRPVCGADVPGTAPAPPAPAAGGATGTTGGTGAAGTAGAGAVAVGRGRSRCGFTTLPDDEVDVDTVGGV</sequence>
<evidence type="ECO:0000313" key="3">
    <source>
        <dbReference type="Proteomes" id="UP000009154"/>
    </source>
</evidence>
<feature type="compositionally biased region" description="Gly residues" evidence="1">
    <location>
        <begin position="63"/>
        <end position="78"/>
    </location>
</feature>
<name>H6MSE2_GORPV</name>
<evidence type="ECO:0000313" key="2">
    <source>
        <dbReference type="EMBL" id="AFA71400.1"/>
    </source>
</evidence>
<dbReference type="AlphaFoldDB" id="H6MSE2"/>
<evidence type="ECO:0000256" key="1">
    <source>
        <dbReference type="SAM" id="MobiDB-lite"/>
    </source>
</evidence>
<feature type="region of interest" description="Disordered" evidence="1">
    <location>
        <begin position="49"/>
        <end position="78"/>
    </location>
</feature>
<gene>
    <name evidence="2" type="ordered locus">GPOL_c03270</name>
</gene>
<dbReference type="KEGG" id="gpo:GPOL_c03270"/>
<reference evidence="2 3" key="1">
    <citation type="journal article" date="2012" name="Appl. Environ. Microbiol.">
        <title>Involvement of two latex-clearing proteins during rubber degradation and insights into the subsequent degradation pathway revealed by the genome sequence of Gordonia polyisoprenivorans strain VH2.</title>
        <authorList>
            <person name="Hiessl S."/>
            <person name="Schuldes J."/>
            <person name="Thurmer A."/>
            <person name="Halbsguth T."/>
            <person name="Broker D."/>
            <person name="Angelov A."/>
            <person name="Liebl W."/>
            <person name="Daniel R."/>
            <person name="Steinbuchel A."/>
        </authorList>
    </citation>
    <scope>NUCLEOTIDE SEQUENCE [LARGE SCALE GENOMIC DNA]</scope>
    <source>
        <strain evidence="3">DSM 44266 / VH2</strain>
    </source>
</reference>